<dbReference type="AlphaFoldDB" id="A0A5J4QBY6"/>
<reference evidence="1 2" key="1">
    <citation type="submission" date="2019-03" db="EMBL/GenBank/DDBJ databases">
        <title>Single cell metagenomics reveals metabolic interactions within the superorganism composed of flagellate Streblomastix strix and complex community of Bacteroidetes bacteria on its surface.</title>
        <authorList>
            <person name="Treitli S.C."/>
            <person name="Kolisko M."/>
            <person name="Husnik F."/>
            <person name="Keeling P."/>
            <person name="Hampl V."/>
        </authorList>
    </citation>
    <scope>NUCLEOTIDE SEQUENCE [LARGE SCALE GENOMIC DNA]</scope>
    <source>
        <strain evidence="1">ST1C</strain>
    </source>
</reference>
<dbReference type="Proteomes" id="UP000324800">
    <property type="component" value="Unassembled WGS sequence"/>
</dbReference>
<evidence type="ECO:0000313" key="2">
    <source>
        <dbReference type="Proteomes" id="UP000324800"/>
    </source>
</evidence>
<dbReference type="EMBL" id="SNRW01046037">
    <property type="protein sequence ID" value="KAA6319032.1"/>
    <property type="molecule type" value="Genomic_DNA"/>
</dbReference>
<protein>
    <submittedName>
        <fullName evidence="1">Uncharacterized protein</fullName>
    </submittedName>
</protein>
<gene>
    <name evidence="1" type="ORF">EZS28_054867</name>
</gene>
<name>A0A5J4QBY6_9EUKA</name>
<sequence>MVSPTSLSGVKRLAELKPSVSLRSRPSIYAASSAGTC</sequence>
<comment type="caution">
    <text evidence="1">The sequence shown here is derived from an EMBL/GenBank/DDBJ whole genome shotgun (WGS) entry which is preliminary data.</text>
</comment>
<evidence type="ECO:0000313" key="1">
    <source>
        <dbReference type="EMBL" id="KAA6319032.1"/>
    </source>
</evidence>
<organism evidence="1 2">
    <name type="scientific">Streblomastix strix</name>
    <dbReference type="NCBI Taxonomy" id="222440"/>
    <lineage>
        <taxon>Eukaryota</taxon>
        <taxon>Metamonada</taxon>
        <taxon>Preaxostyla</taxon>
        <taxon>Oxymonadida</taxon>
        <taxon>Streblomastigidae</taxon>
        <taxon>Streblomastix</taxon>
    </lineage>
</organism>
<feature type="non-terminal residue" evidence="1">
    <location>
        <position position="37"/>
    </location>
</feature>
<accession>A0A5J4QBY6</accession>
<proteinExistence type="predicted"/>